<dbReference type="Gene3D" id="1.10.10.10">
    <property type="entry name" value="Winged helix-like DNA-binding domain superfamily/Winged helix DNA-binding domain"/>
    <property type="match status" value="1"/>
</dbReference>
<feature type="domain" description="IclR-ED" evidence="5">
    <location>
        <begin position="71"/>
        <end position="253"/>
    </location>
</feature>
<dbReference type="PATRIC" id="fig|991905.3.peg.2542"/>
<dbReference type="GO" id="GO:0003677">
    <property type="term" value="F:DNA binding"/>
    <property type="evidence" value="ECO:0007669"/>
    <property type="project" value="UniProtKB-KW"/>
</dbReference>
<dbReference type="HOGENOM" id="CLU_062618_6_4_5"/>
<dbReference type="Pfam" id="PF01614">
    <property type="entry name" value="IclR_C"/>
    <property type="match status" value="1"/>
</dbReference>
<keyword evidence="3" id="KW-0804">Transcription</keyword>
<evidence type="ECO:0000313" key="6">
    <source>
        <dbReference type="EMBL" id="ADZ70904.1"/>
    </source>
</evidence>
<evidence type="ECO:0000256" key="1">
    <source>
        <dbReference type="ARBA" id="ARBA00023015"/>
    </source>
</evidence>
<dbReference type="SUPFAM" id="SSF55781">
    <property type="entry name" value="GAF domain-like"/>
    <property type="match status" value="1"/>
</dbReference>
<evidence type="ECO:0000313" key="7">
    <source>
        <dbReference type="Proteomes" id="UP000008130"/>
    </source>
</evidence>
<dbReference type="GO" id="GO:0003700">
    <property type="term" value="F:DNA-binding transcription factor activity"/>
    <property type="evidence" value="ECO:0007669"/>
    <property type="project" value="TreeGrafter"/>
</dbReference>
<dbReference type="SUPFAM" id="SSF46785">
    <property type="entry name" value="Winged helix' DNA-binding domain"/>
    <property type="match status" value="1"/>
</dbReference>
<keyword evidence="7" id="KW-1185">Reference proteome</keyword>
<organism evidence="6 7">
    <name type="scientific">Polymorphum gilvum (strain LMG 25793 / CGMCC 1.9160 / SL003B-26A1)</name>
    <dbReference type="NCBI Taxonomy" id="991905"/>
    <lineage>
        <taxon>Bacteria</taxon>
        <taxon>Pseudomonadati</taxon>
        <taxon>Pseudomonadota</taxon>
        <taxon>Alphaproteobacteria</taxon>
        <taxon>Rhodobacterales</taxon>
        <taxon>Paracoccaceae</taxon>
        <taxon>Polymorphum</taxon>
    </lineage>
</organism>
<dbReference type="KEGG" id="pgv:SL003B_2480"/>
<evidence type="ECO:0000256" key="2">
    <source>
        <dbReference type="ARBA" id="ARBA00023125"/>
    </source>
</evidence>
<evidence type="ECO:0000256" key="3">
    <source>
        <dbReference type="ARBA" id="ARBA00023163"/>
    </source>
</evidence>
<dbReference type="GO" id="GO:0045892">
    <property type="term" value="P:negative regulation of DNA-templated transcription"/>
    <property type="evidence" value="ECO:0007669"/>
    <property type="project" value="TreeGrafter"/>
</dbReference>
<dbReference type="Proteomes" id="UP000008130">
    <property type="component" value="Chromosome"/>
</dbReference>
<dbReference type="STRING" id="991905.SL003B_2480"/>
<evidence type="ECO:0000259" key="4">
    <source>
        <dbReference type="PROSITE" id="PS51077"/>
    </source>
</evidence>
<dbReference type="PROSITE" id="PS51077">
    <property type="entry name" value="HTH_ICLR"/>
    <property type="match status" value="1"/>
</dbReference>
<dbReference type="InterPro" id="IPR050707">
    <property type="entry name" value="HTH_MetabolicPath_Reg"/>
</dbReference>
<dbReference type="InterPro" id="IPR005471">
    <property type="entry name" value="Tscrpt_reg_IclR_N"/>
</dbReference>
<feature type="domain" description="HTH iclR-type" evidence="4">
    <location>
        <begin position="9"/>
        <end position="70"/>
    </location>
</feature>
<dbReference type="Pfam" id="PF09339">
    <property type="entry name" value="HTH_IclR"/>
    <property type="match status" value="1"/>
</dbReference>
<keyword evidence="2" id="KW-0238">DNA-binding</keyword>
<dbReference type="InterPro" id="IPR014757">
    <property type="entry name" value="Tscrpt_reg_IclR_C"/>
</dbReference>
<dbReference type="EMBL" id="CP002568">
    <property type="protein sequence ID" value="ADZ70904.1"/>
    <property type="molecule type" value="Genomic_DNA"/>
</dbReference>
<gene>
    <name evidence="6" type="ordered locus">SL003B_2480</name>
</gene>
<dbReference type="PROSITE" id="PS51078">
    <property type="entry name" value="ICLR_ED"/>
    <property type="match status" value="1"/>
</dbReference>
<keyword evidence="1" id="KW-0805">Transcription regulation</keyword>
<dbReference type="PANTHER" id="PTHR30136">
    <property type="entry name" value="HELIX-TURN-HELIX TRANSCRIPTIONAL REGULATOR, ICLR FAMILY"/>
    <property type="match status" value="1"/>
</dbReference>
<accession>F2J2J0</accession>
<dbReference type="PANTHER" id="PTHR30136:SF35">
    <property type="entry name" value="HTH-TYPE TRANSCRIPTIONAL REGULATOR RV1719"/>
    <property type="match status" value="1"/>
</dbReference>
<dbReference type="OrthoDB" id="9807558at2"/>
<proteinExistence type="predicted"/>
<reference evidence="6 7" key="1">
    <citation type="journal article" date="2011" name="J. Bacteriol.">
        <title>Complete genome sequence of Polymorphum gilvum SL003B-26A1T, a crude oil-degrading bacterium from oil-polluted saline soil.</title>
        <authorList>
            <person name="Li S.G."/>
            <person name="Tang Y.Q."/>
            <person name="Nie Y."/>
            <person name="Cai M."/>
            <person name="Wu X.L."/>
        </authorList>
    </citation>
    <scope>NUCLEOTIDE SEQUENCE [LARGE SCALE GENOMIC DNA]</scope>
    <source>
        <strain evidence="7">LMG 25793 / CGMCC 1.9160 / SL003B-26A1</strain>
    </source>
</reference>
<dbReference type="eggNOG" id="COG1414">
    <property type="taxonomic scope" value="Bacteria"/>
</dbReference>
<dbReference type="AlphaFoldDB" id="F2J2J0"/>
<name>F2J2J0_POLGS</name>
<sequence length="255" mass="27965">MKKTSVRKVKSADRTLDLLELLAHAPAAMSAAALSDALGIPKSSLFHLVGTLTERRYLTLVDGKAYRLGPMIAELARGVEPDRHLARLVEPVLEELCAAINESCAFNVQRGDDVEVVATRAGRQALTYTMQVGDLAPLYAVSGGKIMLAYKDQAWLDGYLKRVRFEKFTPNTIQSHERLLREIERARVEGFGFVEEEFTHGIVGIAAAVRQGDSVVGALNVAVPSPRFDSQKASQIRQQLRGAVSRAEALIARLR</sequence>
<dbReference type="SMART" id="SM00346">
    <property type="entry name" value="HTH_ICLR"/>
    <property type="match status" value="1"/>
</dbReference>
<evidence type="ECO:0000259" key="5">
    <source>
        <dbReference type="PROSITE" id="PS51078"/>
    </source>
</evidence>
<protein>
    <submittedName>
        <fullName evidence="6">Transcriptional regulator, IclR family</fullName>
    </submittedName>
</protein>
<dbReference type="InterPro" id="IPR036388">
    <property type="entry name" value="WH-like_DNA-bd_sf"/>
</dbReference>
<dbReference type="RefSeq" id="WP_013653218.1">
    <property type="nucleotide sequence ID" value="NC_015259.1"/>
</dbReference>
<dbReference type="Gene3D" id="3.30.450.40">
    <property type="match status" value="1"/>
</dbReference>
<dbReference type="InterPro" id="IPR029016">
    <property type="entry name" value="GAF-like_dom_sf"/>
</dbReference>
<dbReference type="InterPro" id="IPR036390">
    <property type="entry name" value="WH_DNA-bd_sf"/>
</dbReference>